<sequence>MQRSLIIFIILLMGISISAQNFGGATISNNSFQFISSYGDLRMRRYIANDLVWKRALVPTANQLVLNCGGDFIDGIKISGFGLGVEGKLGIGITSPLEKLHIKDGNFLLEMNYSGSQDPMVLIDNENGGANINQTYYRWSGVDARYYATRFHNEGQNGFSIQIGGVSKNIGEHSFINVFNIANNGNIGIGTNTPDYKLDVAGTIRAAEIQVEAQTADFVFAEDYQLKNLTDVEAYIKERKHLPEIPSAADMEASGVNLAEMNKLLLQKVEELTLYTIEQEKKLSEIAVLRQKEEDERVVLEERLAKLEKIILEAE</sequence>
<evidence type="ECO:0000313" key="1">
    <source>
        <dbReference type="EMBL" id="MCW3789222.1"/>
    </source>
</evidence>
<dbReference type="Proteomes" id="UP001209229">
    <property type="component" value="Unassembled WGS sequence"/>
</dbReference>
<dbReference type="EMBL" id="JAPDPJ010000090">
    <property type="protein sequence ID" value="MCW3789222.1"/>
    <property type="molecule type" value="Genomic_DNA"/>
</dbReference>
<comment type="caution">
    <text evidence="1">The sequence shown here is derived from an EMBL/GenBank/DDBJ whole genome shotgun (WGS) entry which is preliminary data.</text>
</comment>
<organism evidence="1 2">
    <name type="scientific">Plebeiibacterium sediminum</name>
    <dbReference type="NCBI Taxonomy" id="2992112"/>
    <lineage>
        <taxon>Bacteria</taxon>
        <taxon>Pseudomonadati</taxon>
        <taxon>Bacteroidota</taxon>
        <taxon>Bacteroidia</taxon>
        <taxon>Marinilabiliales</taxon>
        <taxon>Marinilabiliaceae</taxon>
        <taxon>Plebeiibacterium</taxon>
    </lineage>
</organism>
<name>A0AAE3M957_9BACT</name>
<reference evidence="1" key="1">
    <citation type="submission" date="2022-10" db="EMBL/GenBank/DDBJ databases">
        <authorList>
            <person name="Yu W.X."/>
        </authorList>
    </citation>
    <scope>NUCLEOTIDE SEQUENCE</scope>
    <source>
        <strain evidence="1">AAT</strain>
    </source>
</reference>
<dbReference type="RefSeq" id="WP_301192780.1">
    <property type="nucleotide sequence ID" value="NZ_JAPDPJ010000090.1"/>
</dbReference>
<proteinExistence type="predicted"/>
<accession>A0AAE3M957</accession>
<keyword evidence="2" id="KW-1185">Reference proteome</keyword>
<protein>
    <submittedName>
        <fullName evidence="1">Uncharacterized protein</fullName>
    </submittedName>
</protein>
<evidence type="ECO:0000313" key="2">
    <source>
        <dbReference type="Proteomes" id="UP001209229"/>
    </source>
</evidence>
<dbReference type="AlphaFoldDB" id="A0AAE3M957"/>
<gene>
    <name evidence="1" type="ORF">OM075_22350</name>
</gene>